<dbReference type="EMBL" id="CYKH01001840">
    <property type="protein sequence ID" value="CUI15136.1"/>
    <property type="molecule type" value="Genomic_DNA"/>
</dbReference>
<sequence length="936" mass="105151">MMRRWIINAQRSTGRLMSAVEASPTANSLEAVLRRHLHVKSDNVYAANAEHQRLLSGMYCYVKGIAAARKGLVLSDSDTDMLTDEEVERAACTNKLTIERPMCGYIPFKALKETTDAAGNYVIDRYQDCGEEWEDIPLLCTIGCEGSGKTVTLLHTTAAAVHMLEGAVRKCTKNDATERVRWRPLGFYVSFAGDAVDSELHKHEHFPILTAIALRMAYSVIEDCCATARADATPSGEKKASYEEFATEVLTACHYRWDAETFRGIVAALRTVLAWDGPMFVAVDDFKEAYMHHLERINVELSGLCRALLVNDDLLPLSCVGNSRIKIYESYLAVSASSASDLVAAGRNRYLIMQPMPMFDMQDMYTQFTNDVGMLLSQYASLPDYEAYRLINEQLLFVIHVALCAGRPRALSDCLEGHAHDVPGVSFFHLTQQWQDKIMWLRRGVAQLPSVPVRERACLDACRLVVGLGAESIFNDDTISRRYFVLAPDLSEDYVVTQAQPTRALVSPRFLSTIVNNWPKDDEHESVGCHCENLQRTLETHADLAFSLAKAGPELVRDQHDPCCVELIARWYETIRLAVEDLTFDALCLRFACALADVAVTCEISERNIFTRQWKQQTVVHQVYVWPTGANENVVNFPSMFFDAYSGSDATEETDVKERKNNPLVSSIVVPAARRMLEPAQLQKSSYEHLQAALARGDHFCFQPRNPNNHCEDGVMFLREDTTERRWMVFLLKNKHWVDDTEPTTQEAATGPLHVVDEWRKTAVHMPAVLVDIDGNTHHLQNAQILITVDPVVKSKFDDTATTSEERILFAEANAAYIHMLKTNTRDEIESKVRNWALHPPPLCDQTELSPPAERFPPKDAIGRAKMLVGTMQHHHNLSMEAGSEETSPPLPMKHGRVLAEYCMDLDTISKWCPTVGVFVGNLARIRQLASGRHGN</sequence>
<keyword evidence="2" id="KW-1185">Reference proteome</keyword>
<gene>
    <name evidence="1" type="ORF">BSAL_27315</name>
</gene>
<dbReference type="AlphaFoldDB" id="A0A0S4KNE5"/>
<evidence type="ECO:0000313" key="2">
    <source>
        <dbReference type="Proteomes" id="UP000051952"/>
    </source>
</evidence>
<accession>A0A0S4KNE5</accession>
<dbReference type="VEuPathDB" id="TriTrypDB:BSAL_27315"/>
<evidence type="ECO:0000313" key="1">
    <source>
        <dbReference type="EMBL" id="CUI15136.1"/>
    </source>
</evidence>
<proteinExistence type="predicted"/>
<protein>
    <submittedName>
        <fullName evidence="1">Multi-copy leucine-rich repeat protein, putative</fullName>
    </submittedName>
</protein>
<reference evidence="2" key="1">
    <citation type="submission" date="2015-09" db="EMBL/GenBank/DDBJ databases">
        <authorList>
            <consortium name="Pathogen Informatics"/>
        </authorList>
    </citation>
    <scope>NUCLEOTIDE SEQUENCE [LARGE SCALE GENOMIC DNA]</scope>
    <source>
        <strain evidence="2">Lake Konstanz</strain>
    </source>
</reference>
<name>A0A0S4KNE5_BODSA</name>
<dbReference type="Proteomes" id="UP000051952">
    <property type="component" value="Unassembled WGS sequence"/>
</dbReference>
<organism evidence="1 2">
    <name type="scientific">Bodo saltans</name>
    <name type="common">Flagellated protozoan</name>
    <dbReference type="NCBI Taxonomy" id="75058"/>
    <lineage>
        <taxon>Eukaryota</taxon>
        <taxon>Discoba</taxon>
        <taxon>Euglenozoa</taxon>
        <taxon>Kinetoplastea</taxon>
        <taxon>Metakinetoplastina</taxon>
        <taxon>Eubodonida</taxon>
        <taxon>Bodonidae</taxon>
        <taxon>Bodo</taxon>
    </lineage>
</organism>